<gene>
    <name evidence="2" type="ORF">DJ017_15130</name>
</gene>
<dbReference type="AlphaFoldDB" id="A0A328AN16"/>
<dbReference type="Pfam" id="PF01636">
    <property type="entry name" value="APH"/>
    <property type="match status" value="1"/>
</dbReference>
<protein>
    <submittedName>
        <fullName evidence="2">Phosphotransferase family protein</fullName>
    </submittedName>
</protein>
<feature type="domain" description="Aminoglycoside phosphotransferase" evidence="1">
    <location>
        <begin position="3"/>
        <end position="225"/>
    </location>
</feature>
<dbReference type="InterPro" id="IPR002575">
    <property type="entry name" value="Aminoglycoside_PTrfase"/>
</dbReference>
<proteinExistence type="predicted"/>
<keyword evidence="2" id="KW-0808">Transferase</keyword>
<dbReference type="InterPro" id="IPR041726">
    <property type="entry name" value="ACAD10_11_N"/>
</dbReference>
<dbReference type="SUPFAM" id="SSF56112">
    <property type="entry name" value="Protein kinase-like (PK-like)"/>
    <property type="match status" value="1"/>
</dbReference>
<dbReference type="Gene3D" id="3.30.200.20">
    <property type="entry name" value="Phosphorylase Kinase, domain 1"/>
    <property type="match status" value="1"/>
</dbReference>
<dbReference type="Proteomes" id="UP000249254">
    <property type="component" value="Unassembled WGS sequence"/>
</dbReference>
<reference evidence="3" key="1">
    <citation type="submission" date="2018-05" db="EMBL/GenBank/DDBJ databases">
        <authorList>
            <person name="Li X."/>
        </authorList>
    </citation>
    <scope>NUCLEOTIDE SEQUENCE [LARGE SCALE GENOMIC DNA]</scope>
    <source>
        <strain evidence="3">LX32</strain>
    </source>
</reference>
<dbReference type="Gene3D" id="3.90.1200.10">
    <property type="match status" value="1"/>
</dbReference>
<dbReference type="InterPro" id="IPR052898">
    <property type="entry name" value="ACAD10-like"/>
</dbReference>
<name>A0A328AN16_9CAUL</name>
<dbReference type="PANTHER" id="PTHR47829:SF3">
    <property type="entry name" value="AMINOGLYCOSIDE PHOSPHOTRANSFERASE DOMAIN-CONTAINING PROTEIN"/>
    <property type="match status" value="1"/>
</dbReference>
<organism evidence="2 3">
    <name type="scientific">Phenylobacterium soli</name>
    <dbReference type="NCBI Taxonomy" id="2170551"/>
    <lineage>
        <taxon>Bacteria</taxon>
        <taxon>Pseudomonadati</taxon>
        <taxon>Pseudomonadota</taxon>
        <taxon>Alphaproteobacteria</taxon>
        <taxon>Caulobacterales</taxon>
        <taxon>Caulobacteraceae</taxon>
        <taxon>Phenylobacterium</taxon>
    </lineage>
</organism>
<keyword evidence="3" id="KW-1185">Reference proteome</keyword>
<comment type="caution">
    <text evidence="2">The sequence shown here is derived from an EMBL/GenBank/DDBJ whole genome shotgun (WGS) entry which is preliminary data.</text>
</comment>
<evidence type="ECO:0000313" key="2">
    <source>
        <dbReference type="EMBL" id="RAK56383.1"/>
    </source>
</evidence>
<dbReference type="OrthoDB" id="3806873at2"/>
<dbReference type="GO" id="GO:0016740">
    <property type="term" value="F:transferase activity"/>
    <property type="evidence" value="ECO:0007669"/>
    <property type="project" value="UniProtKB-KW"/>
</dbReference>
<sequence length="314" mass="35011">MRVQQFQGGASNPTFLLTTETADGPWRYVLRKKPPGQLLASAHQVDREHRIMKALEGRVPVPHMRALCEDPEVIGTAFYVMDFLPGRIFRDATLPGLTPADRAAVYDELNATLAKLHQVDFEAVGLGDYGRPGNYFERQVARWTRQYRDAETETVPEMEALIEKLPARIPADQSVSIAHGDYRLENVMFHPTEPKLIAVLDWELSTIGHPLADLGYNGFMWRSHSPSWGMLDGVDFATSGIPTEADYVAAYCRRTGRHEIEDWPFYVAFGVFRLASISQGVYRRILAGIAASERPAENGAPALAKQALEILEGG</sequence>
<dbReference type="InterPro" id="IPR011009">
    <property type="entry name" value="Kinase-like_dom_sf"/>
</dbReference>
<dbReference type="EMBL" id="QFYQ01000001">
    <property type="protein sequence ID" value="RAK56383.1"/>
    <property type="molecule type" value="Genomic_DNA"/>
</dbReference>
<accession>A0A328AN16</accession>
<dbReference type="PANTHER" id="PTHR47829">
    <property type="entry name" value="HYDROLASE, PUTATIVE (AFU_ORTHOLOGUE AFUA_1G12880)-RELATED"/>
    <property type="match status" value="1"/>
</dbReference>
<evidence type="ECO:0000313" key="3">
    <source>
        <dbReference type="Proteomes" id="UP000249254"/>
    </source>
</evidence>
<dbReference type="CDD" id="cd05154">
    <property type="entry name" value="ACAD10_11_N-like"/>
    <property type="match status" value="1"/>
</dbReference>
<evidence type="ECO:0000259" key="1">
    <source>
        <dbReference type="Pfam" id="PF01636"/>
    </source>
</evidence>